<comment type="subcellular location">
    <subcellularLocation>
        <location evidence="1">Mitochondrion outer membrane</location>
        <topology evidence="1">Peripheral membrane protein</topology>
    </subcellularLocation>
</comment>
<evidence type="ECO:0000256" key="7">
    <source>
        <dbReference type="ARBA" id="ARBA00071738"/>
    </source>
</evidence>
<dbReference type="KEGG" id="ncs:NCAS_0E02080"/>
<organism evidence="9 10">
    <name type="scientific">Naumovozyma castellii</name>
    <name type="common">Yeast</name>
    <name type="synonym">Saccharomyces castellii</name>
    <dbReference type="NCBI Taxonomy" id="27288"/>
    <lineage>
        <taxon>Eukaryota</taxon>
        <taxon>Fungi</taxon>
        <taxon>Dikarya</taxon>
        <taxon>Ascomycota</taxon>
        <taxon>Saccharomycotina</taxon>
        <taxon>Saccharomycetes</taxon>
        <taxon>Saccharomycetales</taxon>
        <taxon>Saccharomycetaceae</taxon>
        <taxon>Naumovozyma</taxon>
    </lineage>
</organism>
<dbReference type="RefSeq" id="XP_003676637.1">
    <property type="nucleotide sequence ID" value="XM_003676589.1"/>
</dbReference>
<reference key="2">
    <citation type="submission" date="2011-08" db="EMBL/GenBank/DDBJ databases">
        <title>Genome sequence of Naumovozyma castellii.</title>
        <authorList>
            <person name="Gordon J.L."/>
            <person name="Armisen D."/>
            <person name="Proux-Wera E."/>
            <person name="OhEigeartaigh S.S."/>
            <person name="Byrne K.P."/>
            <person name="Wolfe K.H."/>
        </authorList>
    </citation>
    <scope>NUCLEOTIDE SEQUENCE</scope>
    <source>
        <strain>Type strain:CBS 4309</strain>
    </source>
</reference>
<dbReference type="STRING" id="1064592.G0VFL1"/>
<accession>G0VFL1</accession>
<dbReference type="SUPFAM" id="SSF51735">
    <property type="entry name" value="NAD(P)-binding Rossmann-fold domains"/>
    <property type="match status" value="1"/>
</dbReference>
<dbReference type="GO" id="GO:0005741">
    <property type="term" value="C:mitochondrial outer membrane"/>
    <property type="evidence" value="ECO:0007669"/>
    <property type="project" value="UniProtKB-SubCell"/>
</dbReference>
<reference evidence="9 10" key="1">
    <citation type="journal article" date="2011" name="Proc. Natl. Acad. Sci. U.S.A.">
        <title>Evolutionary erosion of yeast sex chromosomes by mating-type switching accidents.</title>
        <authorList>
            <person name="Gordon J.L."/>
            <person name="Armisen D."/>
            <person name="Proux-Wera E."/>
            <person name="Oheigeartaigh S.S."/>
            <person name="Byrne K.P."/>
            <person name="Wolfe K.H."/>
        </authorList>
    </citation>
    <scope>NUCLEOTIDE SEQUENCE [LARGE SCALE GENOMIC DNA]</scope>
    <source>
        <strain evidence="10">ATCC 76901 / BCRC 22586 / CBS 4309 / NBRC 1992 / NRRL Y-12630</strain>
    </source>
</reference>
<evidence type="ECO:0000256" key="1">
    <source>
        <dbReference type="ARBA" id="ARBA00004450"/>
    </source>
</evidence>
<dbReference type="Gene3D" id="3.40.50.720">
    <property type="entry name" value="NAD(P)-binding Rossmann-like Domain"/>
    <property type="match status" value="1"/>
</dbReference>
<dbReference type="Proteomes" id="UP000001640">
    <property type="component" value="Chromosome 5"/>
</dbReference>
<dbReference type="Pfam" id="PF08732">
    <property type="entry name" value="HIM1"/>
    <property type="match status" value="1"/>
</dbReference>
<dbReference type="HOGENOM" id="CLU_071330_2_2_1"/>
<evidence type="ECO:0000256" key="4">
    <source>
        <dbReference type="ARBA" id="ARBA00022946"/>
    </source>
</evidence>
<dbReference type="GO" id="GO:0051170">
    <property type="term" value="P:import into nucleus"/>
    <property type="evidence" value="ECO:0007669"/>
    <property type="project" value="TreeGrafter"/>
</dbReference>
<dbReference type="OMA" id="LGRTEWP"/>
<dbReference type="PANTHER" id="PTHR14097">
    <property type="entry name" value="OXIDOREDUCTASE HTATIP2"/>
    <property type="match status" value="1"/>
</dbReference>
<keyword evidence="5" id="KW-0496">Mitochondrion</keyword>
<keyword evidence="3" id="KW-1000">Mitochondrion outer membrane</keyword>
<gene>
    <name evidence="9" type="primary">NCAS0E02080</name>
    <name evidence="9" type="ordered locus">NCAS_0E02080</name>
</gene>
<evidence type="ECO:0000256" key="8">
    <source>
        <dbReference type="ARBA" id="ARBA00074024"/>
    </source>
</evidence>
<evidence type="ECO:0000313" key="9">
    <source>
        <dbReference type="EMBL" id="CCC70278.1"/>
    </source>
</evidence>
<dbReference type="FunFam" id="3.40.50.720:FF:000366">
    <property type="entry name" value="Protein FMP52, mitochondrial"/>
    <property type="match status" value="1"/>
</dbReference>
<evidence type="ECO:0000256" key="3">
    <source>
        <dbReference type="ARBA" id="ARBA00022787"/>
    </source>
</evidence>
<keyword evidence="10" id="KW-1185">Reference proteome</keyword>
<evidence type="ECO:0000256" key="2">
    <source>
        <dbReference type="ARBA" id="ARBA00006617"/>
    </source>
</evidence>
<dbReference type="InParanoid" id="G0VFL1"/>
<dbReference type="OrthoDB" id="430436at2759"/>
<evidence type="ECO:0000256" key="6">
    <source>
        <dbReference type="ARBA" id="ARBA00023136"/>
    </source>
</evidence>
<keyword evidence="4" id="KW-0809">Transit peptide</keyword>
<sequence>MSALVLGATGLCGGGFLKEAEKTGKFNTIVTLTRRALPKSDSIATQIVEPDNSKWSHLIPENTKYLFTGLSMTSYALGGFDNQYKIDHDLNLELAKAAKAKGCSTIVVVSSDRASLDSRFSYMRMKGEIERDIVALDFDHTIILRPGILLGERDPQTAHKSFTHDAMRMIGGMFYRSRLAWLAEYPIYGDEVGKVGVHLALNKDGEKVQILESKEILDIAAGLSK</sequence>
<dbReference type="GeneID" id="96903909"/>
<protein>
    <recommendedName>
        <fullName evidence="8">Protein FMP52, mitochondrial</fullName>
    </recommendedName>
    <alternativeName>
        <fullName evidence="7">Protein fmp52, mitochondrial</fullName>
    </alternativeName>
</protein>
<dbReference type="FunCoup" id="G0VFL1">
    <property type="interactions" value="119"/>
</dbReference>
<dbReference type="eggNOG" id="KOG4039">
    <property type="taxonomic scope" value="Eukaryota"/>
</dbReference>
<dbReference type="EMBL" id="HE576756">
    <property type="protein sequence ID" value="CCC70278.1"/>
    <property type="molecule type" value="Genomic_DNA"/>
</dbReference>
<evidence type="ECO:0000313" key="10">
    <source>
        <dbReference type="Proteomes" id="UP000001640"/>
    </source>
</evidence>
<comment type="similarity">
    <text evidence="2">Belongs to the FMP52 family.</text>
</comment>
<dbReference type="PANTHER" id="PTHR14097:SF7">
    <property type="entry name" value="OXIDOREDUCTASE HTATIP2"/>
    <property type="match status" value="1"/>
</dbReference>
<dbReference type="AlphaFoldDB" id="G0VFL1"/>
<keyword evidence="6" id="KW-0472">Membrane</keyword>
<dbReference type="InterPro" id="IPR014843">
    <property type="entry name" value="Him1/Fmp52"/>
</dbReference>
<dbReference type="InterPro" id="IPR036291">
    <property type="entry name" value="NAD(P)-bd_dom_sf"/>
</dbReference>
<evidence type="ECO:0000256" key="5">
    <source>
        <dbReference type="ARBA" id="ARBA00023128"/>
    </source>
</evidence>
<name>G0VFL1_NAUCA</name>
<proteinExistence type="inferred from homology"/>